<accession>A0ABY2NU33</accession>
<organism evidence="2 3">
    <name type="scientific">Leptospira vanthielii</name>
    <dbReference type="NCBI Taxonomy" id="293085"/>
    <lineage>
        <taxon>Bacteria</taxon>
        <taxon>Pseudomonadati</taxon>
        <taxon>Spirochaetota</taxon>
        <taxon>Spirochaetia</taxon>
        <taxon>Leptospirales</taxon>
        <taxon>Leptospiraceae</taxon>
        <taxon>Leptospira</taxon>
    </lineage>
</organism>
<proteinExistence type="predicted"/>
<comment type="caution">
    <text evidence="2">The sequence shown here is derived from an EMBL/GenBank/DDBJ whole genome shotgun (WGS) entry which is preliminary data.</text>
</comment>
<protein>
    <submittedName>
        <fullName evidence="2">YncE family protein</fullName>
    </submittedName>
</protein>
<reference evidence="3" key="1">
    <citation type="journal article" date="2019" name="PLoS Negl. Trop. Dis.">
        <title>Revisiting the worldwide diversity of Leptospira species in the environment.</title>
        <authorList>
            <person name="Vincent A.T."/>
            <person name="Schiettekatte O."/>
            <person name="Bourhy P."/>
            <person name="Veyrier F.J."/>
            <person name="Picardeau M."/>
        </authorList>
    </citation>
    <scope>NUCLEOTIDE SEQUENCE [LARGE SCALE GENOMIC DNA]</scope>
    <source>
        <strain evidence="3">201601955</strain>
    </source>
</reference>
<keyword evidence="3" id="KW-1185">Reference proteome</keyword>
<sequence length="1248" mass="140384">MKKLIVFSLLLLLNCNFLSSKRGLNNYVAIALGTLNLFQNDGELPAPIDIVAQPTLTLPANTIFDSPDLSVYVQNSSISTPNQIGGLNVPIGKVYDVEVEIKFTDEVNSSSIKTVTFNEPVVLEYHYNKNELDSAGFLEEFQVFYFSKISNQWEPLRDIVVDHENGKILAKTDHFTPFILTAVPKLAGTGVAAAPTCLSTEMPIEGSSNAVWTRIDEHFKYYKDRNYTLNSNQDFLSLGFPGSFGIATCNGGEPSPDTQNCGPFPQHKYFDGSDYIKFTASEDIKVYIMYDSRGSQDATWLTSDSWVLTDKQIESTDGVGYYKVYEKQFLKNDVVRLHGNRLGIPANAGVETNYWVVVKPVTLAINTCLGSNSIASQNHSGFQVSLAIAGSDSSTLLWKNTILSGYENLIVRRKKNIPPTSVEDGVAPNVNEIGEIGFRESGLETNSTYYYAFFGRTSEGSISLPNIVKVETGMDSDNDGITDTIETNGNCLYRTWHDFNCNSNPTLVDTDSDGFNDLTELINNTKLDSNDTTPPVISKFELITKPTTSFPYAIFSYESSDEVNTNYRWTLTSKNLKPTPGNRWVKFRADKILEDPYFADVTQSPKDFFLWIRDDSGNISSPAGPITITRSGYTLPYAIATSSNSNTIKFSFVTPWMSLWNIIPNPINEHFGQFLYQQSISISGAGETFSKIQFGKIPNIIYAQSYNQNIGGNITVINLMGSGFPSYSFVQRIPISGLDSFVISEDGRNLYALNALQSDSGQKINLYRIQPDGSLVFDKRSGPVNQIKYDKLVAGKNQTIYATNYDYANITRVNGESLELMPVTLRSYETHNLRFHPNGKFCYQVNPVPSELTKLEKCLVNVSNGDLTFENNVITTNNQYLQFEITPDGNYMVVIILENYTTATSAMVLYKIDPITGNLTEKNRISNVSFKPYSEFKIDPSSQFIFLNNKESKLITFILDQNKEKILQTELPFLADTGYYFDIQFSDRSQYAVQTNISHTNQPGFVHGVNDVKYPLPFTTLVGGFPTGTLLWRAYQNPISLNIQNTDLGYMTCGKQLSNYEETIEIKNDQGVNRIQSSFGNIWNRSITIQNLATDTSFSGRYKLQDISSSCRPNDPQEFVGINITKKRLSSVFTNKKLPAGQKPTDLDSFTSAEHTQFKGNIIPFVYHTTRCTIHEYGCNFLKIDKPAKIFYCEWIHTNKTFNYYKSKAECAEKEKGVMRLHHLTLITNVEYSYESNWRWDKYQVTDP</sequence>
<dbReference type="EMBL" id="RQHF01000005">
    <property type="protein sequence ID" value="TGM61782.1"/>
    <property type="molecule type" value="Genomic_DNA"/>
</dbReference>
<gene>
    <name evidence="2" type="ORF">EHQ95_00285</name>
</gene>
<dbReference type="Proteomes" id="UP000298112">
    <property type="component" value="Unassembled WGS sequence"/>
</dbReference>
<name>A0ABY2NU33_9LEPT</name>
<feature type="chain" id="PRO_5047428875" evidence="1">
    <location>
        <begin position="21"/>
        <end position="1248"/>
    </location>
</feature>
<dbReference type="Gene3D" id="2.130.10.10">
    <property type="entry name" value="YVTN repeat-like/Quinoprotein amine dehydrogenase"/>
    <property type="match status" value="1"/>
</dbReference>
<evidence type="ECO:0000313" key="3">
    <source>
        <dbReference type="Proteomes" id="UP000298112"/>
    </source>
</evidence>
<keyword evidence="1" id="KW-0732">Signal</keyword>
<evidence type="ECO:0000256" key="1">
    <source>
        <dbReference type="SAM" id="SignalP"/>
    </source>
</evidence>
<dbReference type="InterPro" id="IPR015943">
    <property type="entry name" value="WD40/YVTN_repeat-like_dom_sf"/>
</dbReference>
<dbReference type="InterPro" id="IPR011045">
    <property type="entry name" value="N2O_reductase_N"/>
</dbReference>
<dbReference type="RefSeq" id="WP_135656367.1">
    <property type="nucleotide sequence ID" value="NZ_RQHF01000005.1"/>
</dbReference>
<dbReference type="InterPro" id="IPR019405">
    <property type="entry name" value="Lactonase_7-beta_prop"/>
</dbReference>
<dbReference type="Pfam" id="PF10282">
    <property type="entry name" value="Lactonase"/>
    <property type="match status" value="1"/>
</dbReference>
<evidence type="ECO:0000313" key="2">
    <source>
        <dbReference type="EMBL" id="TGM61782.1"/>
    </source>
</evidence>
<feature type="signal peptide" evidence="1">
    <location>
        <begin position="1"/>
        <end position="20"/>
    </location>
</feature>
<dbReference type="SUPFAM" id="SSF50974">
    <property type="entry name" value="Nitrous oxide reductase, N-terminal domain"/>
    <property type="match status" value="1"/>
</dbReference>